<name>A0A1X4XW65_9BACT</name>
<dbReference type="AlphaFoldDB" id="A0A1X4XW65"/>
<comment type="caution">
    <text evidence="1">The sequence shown here is derived from an EMBL/GenBank/DDBJ whole genome shotgun (WGS) entry which is preliminary data.</text>
</comment>
<dbReference type="Proteomes" id="UP000194141">
    <property type="component" value="Unassembled WGS sequence"/>
</dbReference>
<gene>
    <name evidence="1" type="ORF">DESAMIL20_1330</name>
</gene>
<dbReference type="Gene3D" id="3.50.50.60">
    <property type="entry name" value="FAD/NAD(P)-binding domain"/>
    <property type="match status" value="1"/>
</dbReference>
<dbReference type="InterPro" id="IPR036188">
    <property type="entry name" value="FAD/NAD-bd_sf"/>
</dbReference>
<reference evidence="1 2" key="1">
    <citation type="journal article" date="2017" name="Front. Microbiol.">
        <title>Genome Sequence of Desulfurella amilsii Strain TR1 and Comparative Genomics of Desulfurellaceae Family.</title>
        <authorList>
            <person name="Florentino A.P."/>
            <person name="Stams A.J."/>
            <person name="Sanchez-Andrea I."/>
        </authorList>
    </citation>
    <scope>NUCLEOTIDE SEQUENCE [LARGE SCALE GENOMIC DNA]</scope>
    <source>
        <strain evidence="1 2">TR1</strain>
    </source>
</reference>
<protein>
    <submittedName>
        <fullName evidence="1">Uncharacterized protein</fullName>
    </submittedName>
</protein>
<sequence length="106" mass="13132">MLKRFDIIIIDRKLNWYCCGHRGNKAKQKRPYRRRRLFGWGISKTVSYKQNRIDIGGHRFFSKSDWVLDWWEELLKPCSLKEAKYIQKCMLKRKRLSRIYFESNWL</sequence>
<evidence type="ECO:0000313" key="2">
    <source>
        <dbReference type="Proteomes" id="UP000194141"/>
    </source>
</evidence>
<proteinExistence type="predicted"/>
<dbReference type="EMBL" id="MDSU01000018">
    <property type="protein sequence ID" value="OSS41777.1"/>
    <property type="molecule type" value="Genomic_DNA"/>
</dbReference>
<accession>A0A1X4XW65</accession>
<evidence type="ECO:0000313" key="1">
    <source>
        <dbReference type="EMBL" id="OSS41777.1"/>
    </source>
</evidence>
<keyword evidence="2" id="KW-1185">Reference proteome</keyword>
<organism evidence="1 2">
    <name type="scientific">Desulfurella amilsii</name>
    <dbReference type="NCBI Taxonomy" id="1562698"/>
    <lineage>
        <taxon>Bacteria</taxon>
        <taxon>Pseudomonadati</taxon>
        <taxon>Campylobacterota</taxon>
        <taxon>Desulfurellia</taxon>
        <taxon>Desulfurellales</taxon>
        <taxon>Desulfurellaceae</taxon>
        <taxon>Desulfurella</taxon>
    </lineage>
</organism>
<dbReference type="STRING" id="1562698.DESAMIL20_1330"/>